<dbReference type="SUPFAM" id="SSF51430">
    <property type="entry name" value="NAD(P)-linked oxidoreductase"/>
    <property type="match status" value="1"/>
</dbReference>
<feature type="domain" description="NADP-dependent oxidoreductase" evidence="1">
    <location>
        <begin position="29"/>
        <end position="331"/>
    </location>
</feature>
<organism evidence="2 3">
    <name type="scientific">Edaphochlamys debaryana</name>
    <dbReference type="NCBI Taxonomy" id="47281"/>
    <lineage>
        <taxon>Eukaryota</taxon>
        <taxon>Viridiplantae</taxon>
        <taxon>Chlorophyta</taxon>
        <taxon>core chlorophytes</taxon>
        <taxon>Chlorophyceae</taxon>
        <taxon>CS clade</taxon>
        <taxon>Chlamydomonadales</taxon>
        <taxon>Chlamydomonadales incertae sedis</taxon>
        <taxon>Edaphochlamys</taxon>
    </lineage>
</organism>
<dbReference type="CDD" id="cd19101">
    <property type="entry name" value="AKR_unchar"/>
    <property type="match status" value="1"/>
</dbReference>
<dbReference type="OrthoDB" id="48988at2759"/>
<dbReference type="Proteomes" id="UP000612055">
    <property type="component" value="Unassembled WGS sequence"/>
</dbReference>
<gene>
    <name evidence="2" type="ORF">HYH03_000205</name>
</gene>
<evidence type="ECO:0000313" key="2">
    <source>
        <dbReference type="EMBL" id="KAG2501704.1"/>
    </source>
</evidence>
<sequence>MQAVEGPALAPAGLIERADLAPGLNISRVVKGCWQLSGGHRGDRETDRTSGQAAVDDFLAFSNAGETTFDAADHYGPAEVLIGRFLAANPDKRAQTQVLTKYCVFGPREMNGINGKAVEEAVNLSRKRTGLDKVDLMQYYWGDYGIKRYVDGALYLSDTAAKGLIGHVGVTNFDVKRMEEMTNAGVRIASNQLQYSLLDRRPENGMSDFCAANGIKLLPYGVLAGGLLSDRYLGVPVNDVKVDTYSKGKYGAVIRQAGGWDWFQSLLQVLDRVGKKHDVSISNVAARWVLERPSVAAVILGARNASHVQDHQRLFSFALDSEDRAAIEEVLAKGKRPIGDCYDWERGGVW</sequence>
<proteinExistence type="predicted"/>
<reference evidence="2" key="1">
    <citation type="journal article" date="2020" name="bioRxiv">
        <title>Comparative genomics of Chlamydomonas.</title>
        <authorList>
            <person name="Craig R.J."/>
            <person name="Hasan A.R."/>
            <person name="Ness R.W."/>
            <person name="Keightley P.D."/>
        </authorList>
    </citation>
    <scope>NUCLEOTIDE SEQUENCE</scope>
    <source>
        <strain evidence="2">CCAP 11/70</strain>
    </source>
</reference>
<dbReference type="Gene3D" id="3.20.20.100">
    <property type="entry name" value="NADP-dependent oxidoreductase domain"/>
    <property type="match status" value="1"/>
</dbReference>
<dbReference type="InterPro" id="IPR036812">
    <property type="entry name" value="NAD(P)_OxRdtase_dom_sf"/>
</dbReference>
<evidence type="ECO:0000259" key="1">
    <source>
        <dbReference type="Pfam" id="PF00248"/>
    </source>
</evidence>
<dbReference type="PANTHER" id="PTHR43147:SF5">
    <property type="entry name" value="OXIDOREDUCTASE"/>
    <property type="match status" value="1"/>
</dbReference>
<accession>A0A835YH61</accession>
<comment type="caution">
    <text evidence="2">The sequence shown here is derived from an EMBL/GenBank/DDBJ whole genome shotgun (WGS) entry which is preliminary data.</text>
</comment>
<evidence type="ECO:0000313" key="3">
    <source>
        <dbReference type="Proteomes" id="UP000612055"/>
    </source>
</evidence>
<keyword evidence="3" id="KW-1185">Reference proteome</keyword>
<name>A0A835YH61_9CHLO</name>
<dbReference type="AlphaFoldDB" id="A0A835YH61"/>
<dbReference type="EMBL" id="JAEHOE010000001">
    <property type="protein sequence ID" value="KAG2501704.1"/>
    <property type="molecule type" value="Genomic_DNA"/>
</dbReference>
<dbReference type="PANTHER" id="PTHR43147">
    <property type="entry name" value="PROTEIN TAS"/>
    <property type="match status" value="1"/>
</dbReference>
<dbReference type="Pfam" id="PF00248">
    <property type="entry name" value="Aldo_ket_red"/>
    <property type="match status" value="1"/>
</dbReference>
<dbReference type="InterPro" id="IPR023210">
    <property type="entry name" value="NADP_OxRdtase_dom"/>
</dbReference>
<protein>
    <recommendedName>
        <fullName evidence="1">NADP-dependent oxidoreductase domain-containing protein</fullName>
    </recommendedName>
</protein>